<reference evidence="1 2" key="1">
    <citation type="submission" date="2014-11" db="EMBL/GenBank/DDBJ databases">
        <title>Symbiosis island explosion on the genome of extra-slow-growing strains of soybean bradyrhizobia with massive insertion sequences.</title>
        <authorList>
            <person name="Iida T."/>
            <person name="Minamisawa K."/>
        </authorList>
    </citation>
    <scope>NUCLEOTIDE SEQUENCE [LARGE SCALE GENOMIC DNA]</scope>
    <source>
        <strain evidence="1 2">NK6</strain>
    </source>
</reference>
<accession>A0A0E4FWX6</accession>
<evidence type="ECO:0000313" key="2">
    <source>
        <dbReference type="Proteomes" id="UP000063308"/>
    </source>
</evidence>
<sequence>MFLSFQPAFNNAAEIARAESARVSKSLPARLLPM</sequence>
<organism evidence="1 2">
    <name type="scientific">Bradyrhizobium diazoefficiens</name>
    <dbReference type="NCBI Taxonomy" id="1355477"/>
    <lineage>
        <taxon>Bacteria</taxon>
        <taxon>Pseudomonadati</taxon>
        <taxon>Pseudomonadota</taxon>
        <taxon>Alphaproteobacteria</taxon>
        <taxon>Hyphomicrobiales</taxon>
        <taxon>Nitrobacteraceae</taxon>
        <taxon>Bradyrhizobium</taxon>
    </lineage>
</organism>
<name>A0A0E4FWX6_9BRAD</name>
<dbReference type="AlphaFoldDB" id="A0A0E4FWX6"/>
<protein>
    <submittedName>
        <fullName evidence="1">Uncharacterized protein</fullName>
    </submittedName>
</protein>
<evidence type="ECO:0000313" key="1">
    <source>
        <dbReference type="EMBL" id="BAR60624.1"/>
    </source>
</evidence>
<dbReference type="Proteomes" id="UP000063308">
    <property type="component" value="Chromosome"/>
</dbReference>
<proteinExistence type="predicted"/>
<dbReference type="EMBL" id="AP014685">
    <property type="protein sequence ID" value="BAR60624.1"/>
    <property type="molecule type" value="Genomic_DNA"/>
</dbReference>
<gene>
    <name evidence="1" type="ORF">NK6_7473</name>
</gene>